<protein>
    <submittedName>
        <fullName evidence="1">Uncharacterized protein</fullName>
    </submittedName>
</protein>
<dbReference type="EMBL" id="JABVEC010000014">
    <property type="protein sequence ID" value="MBC6467766.1"/>
    <property type="molecule type" value="Genomic_DNA"/>
</dbReference>
<comment type="caution">
    <text evidence="1">The sequence shown here is derived from an EMBL/GenBank/DDBJ whole genome shotgun (WGS) entry which is preliminary data.</text>
</comment>
<dbReference type="Proteomes" id="UP000805614">
    <property type="component" value="Unassembled WGS sequence"/>
</dbReference>
<accession>A0ABR7LSJ4</accession>
<proteinExistence type="predicted"/>
<keyword evidence="2" id="KW-1185">Reference proteome</keyword>
<evidence type="ECO:0000313" key="1">
    <source>
        <dbReference type="EMBL" id="MBC6467766.1"/>
    </source>
</evidence>
<sequence>MAVEVPNPKYEELERLLRKLKRDADLVERALDKPQRRMRSRQVWVSDGNGTAARFEQDLTYQRGQLRKSIRALIAAVEETLKQTPKKIPIEQAMTTPGR</sequence>
<organism evidence="1 2">
    <name type="scientific">Actinomadura alba</name>
    <dbReference type="NCBI Taxonomy" id="406431"/>
    <lineage>
        <taxon>Bacteria</taxon>
        <taxon>Bacillati</taxon>
        <taxon>Actinomycetota</taxon>
        <taxon>Actinomycetes</taxon>
        <taxon>Streptosporangiales</taxon>
        <taxon>Thermomonosporaceae</taxon>
        <taxon>Actinomadura</taxon>
    </lineage>
</organism>
<gene>
    <name evidence="1" type="ORF">HKK74_20025</name>
</gene>
<dbReference type="RefSeq" id="WP_187244767.1">
    <property type="nucleotide sequence ID" value="NZ_BAAAOK010000010.1"/>
</dbReference>
<name>A0ABR7LSJ4_9ACTN</name>
<reference evidence="1 2" key="1">
    <citation type="submission" date="2020-06" db="EMBL/GenBank/DDBJ databases">
        <title>Actinomadura xiongansis sp. nov., isolated from soil of Baiyangdian.</title>
        <authorList>
            <person name="Zhang X."/>
        </authorList>
    </citation>
    <scope>NUCLEOTIDE SEQUENCE [LARGE SCALE GENOMIC DNA]</scope>
    <source>
        <strain evidence="1 2">HBUM206468</strain>
    </source>
</reference>
<evidence type="ECO:0000313" key="2">
    <source>
        <dbReference type="Proteomes" id="UP000805614"/>
    </source>
</evidence>